<protein>
    <submittedName>
        <fullName evidence="2">Heptaprenyl diphosphate synthase</fullName>
    </submittedName>
</protein>
<keyword evidence="1" id="KW-0812">Transmembrane</keyword>
<dbReference type="EMBL" id="FNHZ01000004">
    <property type="protein sequence ID" value="SDM96353.1"/>
    <property type="molecule type" value="Genomic_DNA"/>
</dbReference>
<evidence type="ECO:0000313" key="3">
    <source>
        <dbReference type="Proteomes" id="UP000187651"/>
    </source>
</evidence>
<accession>A0A1G9XJA1</accession>
<gene>
    <name evidence="2" type="ORF">SAMN05216544_1511</name>
</gene>
<proteinExistence type="predicted"/>
<feature type="transmembrane region" description="Helical" evidence="1">
    <location>
        <begin position="103"/>
        <end position="125"/>
    </location>
</feature>
<feature type="transmembrane region" description="Helical" evidence="1">
    <location>
        <begin position="81"/>
        <end position="98"/>
    </location>
</feature>
<organism evidence="2 3">
    <name type="scientific">Lachnospira pectinoschiza</name>
    <dbReference type="NCBI Taxonomy" id="28052"/>
    <lineage>
        <taxon>Bacteria</taxon>
        <taxon>Bacillati</taxon>
        <taxon>Bacillota</taxon>
        <taxon>Clostridia</taxon>
        <taxon>Lachnospirales</taxon>
        <taxon>Lachnospiraceae</taxon>
        <taxon>Lachnospira</taxon>
    </lineage>
</organism>
<sequence>MSVRKITLLALYTTIALTIFVIESAIPTVVPIPGVKLGLSNIVTLFVIKRHGAKEAAIVLIMRVILASIFAGQIVSFTYSIAGGFLCLIVMAIINFILRGEFLFITSVFGAIAHNVGQILAAFFVLKMSGIFAYIPFLIISGIITGLFTGFACYFAEKKIPRKLTNELN</sequence>
<feature type="transmembrane region" description="Helical" evidence="1">
    <location>
        <begin position="7"/>
        <end position="26"/>
    </location>
</feature>
<dbReference type="AlphaFoldDB" id="A0A1G9XJA1"/>
<evidence type="ECO:0000256" key="1">
    <source>
        <dbReference type="SAM" id="Phobius"/>
    </source>
</evidence>
<name>A0A1G9XJA1_9FIRM</name>
<feature type="transmembrane region" description="Helical" evidence="1">
    <location>
        <begin position="131"/>
        <end position="156"/>
    </location>
</feature>
<evidence type="ECO:0000313" key="2">
    <source>
        <dbReference type="EMBL" id="SDM96353.1"/>
    </source>
</evidence>
<keyword evidence="1" id="KW-0472">Membrane</keyword>
<dbReference type="Gene3D" id="1.10.1760.20">
    <property type="match status" value="1"/>
</dbReference>
<dbReference type="Pfam" id="PF07456">
    <property type="entry name" value="Hpre_diP_synt_I"/>
    <property type="match status" value="1"/>
</dbReference>
<dbReference type="InterPro" id="IPR010898">
    <property type="entry name" value="Hpre_diP_synth_I"/>
</dbReference>
<keyword evidence="3" id="KW-1185">Reference proteome</keyword>
<dbReference type="Proteomes" id="UP000187651">
    <property type="component" value="Unassembled WGS sequence"/>
</dbReference>
<dbReference type="InterPro" id="IPR014535">
    <property type="entry name" value="Hpre_diP_synt_I"/>
</dbReference>
<keyword evidence="1" id="KW-1133">Transmembrane helix</keyword>
<dbReference type="PIRSF" id="PIRSF027391">
    <property type="entry name" value="Hpre_diP_synt_I"/>
    <property type="match status" value="1"/>
</dbReference>
<reference evidence="3" key="1">
    <citation type="submission" date="2016-10" db="EMBL/GenBank/DDBJ databases">
        <authorList>
            <person name="Varghese N."/>
            <person name="Submissions S."/>
        </authorList>
    </citation>
    <scope>NUCLEOTIDE SEQUENCE [LARGE SCALE GENOMIC DNA]</scope>
    <source>
        <strain evidence="3">M83</strain>
    </source>
</reference>
<dbReference type="OrthoDB" id="9799095at2"/>
<dbReference type="RefSeq" id="WP_074521621.1">
    <property type="nucleotide sequence ID" value="NZ_FNHZ01000004.1"/>
</dbReference>